<accession>A0A6A2XQ50</accession>
<evidence type="ECO:0000256" key="3">
    <source>
        <dbReference type="ARBA" id="ARBA00022617"/>
    </source>
</evidence>
<gene>
    <name evidence="9" type="ORF">F3Y22_tig00111493pilonHSYRG00154</name>
</gene>
<evidence type="ECO:0000256" key="1">
    <source>
        <dbReference type="ARBA" id="ARBA00001971"/>
    </source>
</evidence>
<dbReference type="GO" id="GO:0016705">
    <property type="term" value="F:oxidoreductase activity, acting on paired donors, with incorporation or reduction of molecular oxygen"/>
    <property type="evidence" value="ECO:0007669"/>
    <property type="project" value="InterPro"/>
</dbReference>
<dbReference type="SUPFAM" id="SSF48264">
    <property type="entry name" value="Cytochrome P450"/>
    <property type="match status" value="1"/>
</dbReference>
<keyword evidence="6" id="KW-0408">Iron</keyword>
<dbReference type="GO" id="GO:0005506">
    <property type="term" value="F:iron ion binding"/>
    <property type="evidence" value="ECO:0007669"/>
    <property type="project" value="InterPro"/>
</dbReference>
<keyword evidence="8" id="KW-0812">Transmembrane</keyword>
<evidence type="ECO:0000313" key="10">
    <source>
        <dbReference type="Proteomes" id="UP000436088"/>
    </source>
</evidence>
<dbReference type="InterPro" id="IPR036396">
    <property type="entry name" value="Cyt_P450_sf"/>
</dbReference>
<keyword evidence="10" id="KW-1185">Reference proteome</keyword>
<dbReference type="GO" id="GO:0004497">
    <property type="term" value="F:monooxygenase activity"/>
    <property type="evidence" value="ECO:0007669"/>
    <property type="project" value="UniProtKB-KW"/>
</dbReference>
<feature type="transmembrane region" description="Helical" evidence="8">
    <location>
        <begin position="246"/>
        <end position="266"/>
    </location>
</feature>
<dbReference type="Pfam" id="PF00067">
    <property type="entry name" value="p450"/>
    <property type="match status" value="1"/>
</dbReference>
<keyword evidence="8" id="KW-0472">Membrane</keyword>
<keyword evidence="8" id="KW-1133">Transmembrane helix</keyword>
<reference evidence="9" key="1">
    <citation type="submission" date="2019-09" db="EMBL/GenBank/DDBJ databases">
        <title>Draft genome information of white flower Hibiscus syriacus.</title>
        <authorList>
            <person name="Kim Y.-M."/>
        </authorList>
    </citation>
    <scope>NUCLEOTIDE SEQUENCE [LARGE SCALE GENOMIC DNA]</scope>
    <source>
        <strain evidence="9">YM2019G1</strain>
    </source>
</reference>
<dbReference type="InterPro" id="IPR002401">
    <property type="entry name" value="Cyt_P450_E_grp-I"/>
</dbReference>
<dbReference type="Gene3D" id="1.10.630.10">
    <property type="entry name" value="Cytochrome P450"/>
    <property type="match status" value="1"/>
</dbReference>
<evidence type="ECO:0000256" key="4">
    <source>
        <dbReference type="ARBA" id="ARBA00022723"/>
    </source>
</evidence>
<comment type="cofactor">
    <cofactor evidence="1">
        <name>heme</name>
        <dbReference type="ChEBI" id="CHEBI:30413"/>
    </cofactor>
</comment>
<evidence type="ECO:0000256" key="8">
    <source>
        <dbReference type="SAM" id="Phobius"/>
    </source>
</evidence>
<keyword evidence="7" id="KW-0503">Monooxygenase</keyword>
<dbReference type="PANTHER" id="PTHR24296">
    <property type="entry name" value="CYTOCHROME P450"/>
    <property type="match status" value="1"/>
</dbReference>
<keyword evidence="4" id="KW-0479">Metal-binding</keyword>
<evidence type="ECO:0000313" key="9">
    <source>
        <dbReference type="EMBL" id="KAE8677893.1"/>
    </source>
</evidence>
<evidence type="ECO:0000256" key="5">
    <source>
        <dbReference type="ARBA" id="ARBA00023002"/>
    </source>
</evidence>
<protein>
    <submittedName>
        <fullName evidence="9">Uncharacterized protein</fullName>
    </submittedName>
</protein>
<keyword evidence="3" id="KW-0349">Heme</keyword>
<sequence>MQPSLVAGLQSNLYEWITDVLCRKNGTFMFRVPTMRPGNSRERRRVSSSTRLCFWKLTTESSMLELVHARLFPVLETFGVDPGCLSPGLPDIPFTKAFEDATEVTLLRFVSLHPIYCPYSLQTEAQKQRSDLLTMFMRSKDEQGKPFSNKFLRDICVNFILAGRDTSSMALSWFFWLLGKNPRVEQRILQEICRINNEREKMKNGNESQSSLIFKPEEIKKMDYLQAALLEALRLYPSVPVDHKEIIYIFSSIFVQLSSLIMFYFIKLN</sequence>
<dbReference type="GO" id="GO:0020037">
    <property type="term" value="F:heme binding"/>
    <property type="evidence" value="ECO:0007669"/>
    <property type="project" value="InterPro"/>
</dbReference>
<dbReference type="AlphaFoldDB" id="A0A6A2XQ50"/>
<dbReference type="PRINTS" id="PR00463">
    <property type="entry name" value="EP450I"/>
</dbReference>
<organism evidence="9 10">
    <name type="scientific">Hibiscus syriacus</name>
    <name type="common">Rose of Sharon</name>
    <dbReference type="NCBI Taxonomy" id="106335"/>
    <lineage>
        <taxon>Eukaryota</taxon>
        <taxon>Viridiplantae</taxon>
        <taxon>Streptophyta</taxon>
        <taxon>Embryophyta</taxon>
        <taxon>Tracheophyta</taxon>
        <taxon>Spermatophyta</taxon>
        <taxon>Magnoliopsida</taxon>
        <taxon>eudicotyledons</taxon>
        <taxon>Gunneridae</taxon>
        <taxon>Pentapetalae</taxon>
        <taxon>rosids</taxon>
        <taxon>malvids</taxon>
        <taxon>Malvales</taxon>
        <taxon>Malvaceae</taxon>
        <taxon>Malvoideae</taxon>
        <taxon>Hibiscus</taxon>
    </lineage>
</organism>
<keyword evidence="5" id="KW-0560">Oxidoreductase</keyword>
<dbReference type="InterPro" id="IPR001128">
    <property type="entry name" value="Cyt_P450"/>
</dbReference>
<proteinExistence type="inferred from homology"/>
<comment type="caution">
    <text evidence="9">The sequence shown here is derived from an EMBL/GenBank/DDBJ whole genome shotgun (WGS) entry which is preliminary data.</text>
</comment>
<dbReference type="EMBL" id="VEPZ02001351">
    <property type="protein sequence ID" value="KAE8677893.1"/>
    <property type="molecule type" value="Genomic_DNA"/>
</dbReference>
<evidence type="ECO:0000256" key="6">
    <source>
        <dbReference type="ARBA" id="ARBA00023004"/>
    </source>
</evidence>
<evidence type="ECO:0000256" key="2">
    <source>
        <dbReference type="ARBA" id="ARBA00010617"/>
    </source>
</evidence>
<dbReference type="Proteomes" id="UP000436088">
    <property type="component" value="Unassembled WGS sequence"/>
</dbReference>
<name>A0A6A2XQ50_HIBSY</name>
<evidence type="ECO:0000256" key="7">
    <source>
        <dbReference type="ARBA" id="ARBA00023033"/>
    </source>
</evidence>
<comment type="similarity">
    <text evidence="2">Belongs to the cytochrome P450 family.</text>
</comment>